<evidence type="ECO:0000256" key="2">
    <source>
        <dbReference type="ARBA" id="ARBA00022670"/>
    </source>
</evidence>
<dbReference type="InterPro" id="IPR038765">
    <property type="entry name" value="Papain-like_cys_pep_sf"/>
</dbReference>
<evidence type="ECO:0000313" key="5">
    <source>
        <dbReference type="EMBL" id="PHT55129.1"/>
    </source>
</evidence>
<proteinExistence type="inferred from homology"/>
<keyword evidence="3" id="KW-0378">Hydrolase</keyword>
<sequence length="290" mass="33017">MIYSSVAIGRLYVATDNILGAKISDLFLWFPTDYSSIVTDFTTSSECSACKFQDCKAKHDGKVNAINALTTSADKMISKRSVIPSKKISYPDTPLEIKSAKRRRKDTSKALSSIRKARFQRLCLCLASMYCQQQSEVFQNEECLINIIKGFSIPADLPWHLVDEVYVSINCGDEFHWVLAVVVLKEKSIRVYDSMSRRRCFGPLSEIQKLAKILLTYLDMSGFGKKGIAVLLLPPTPSICAMDYKYPMMDLMPDYFAKDFLLFYGNTEKRKLKIYTQLMLKIHDDQSQIP</sequence>
<feature type="domain" description="Ubiquitin-like protease family profile" evidence="4">
    <location>
        <begin position="162"/>
        <end position="199"/>
    </location>
</feature>
<comment type="caution">
    <text evidence="5">The sequence shown here is derived from an EMBL/GenBank/DDBJ whole genome shotgun (WGS) entry which is preliminary data.</text>
</comment>
<reference evidence="5 6" key="1">
    <citation type="journal article" date="2017" name="Genome Biol.">
        <title>New reference genome sequences of hot pepper reveal the massive evolution of plant disease-resistance genes by retroduplication.</title>
        <authorList>
            <person name="Kim S."/>
            <person name="Park J."/>
            <person name="Yeom S.I."/>
            <person name="Kim Y.M."/>
            <person name="Seo E."/>
            <person name="Kim K.T."/>
            <person name="Kim M.S."/>
            <person name="Lee J.M."/>
            <person name="Cheong K."/>
            <person name="Shin H.S."/>
            <person name="Kim S.B."/>
            <person name="Han K."/>
            <person name="Lee J."/>
            <person name="Park M."/>
            <person name="Lee H.A."/>
            <person name="Lee H.Y."/>
            <person name="Lee Y."/>
            <person name="Oh S."/>
            <person name="Lee J.H."/>
            <person name="Choi E."/>
            <person name="Choi E."/>
            <person name="Lee S.E."/>
            <person name="Jeon J."/>
            <person name="Kim H."/>
            <person name="Choi G."/>
            <person name="Song H."/>
            <person name="Lee J."/>
            <person name="Lee S.C."/>
            <person name="Kwon J.K."/>
            <person name="Lee H.Y."/>
            <person name="Koo N."/>
            <person name="Hong Y."/>
            <person name="Kim R.W."/>
            <person name="Kang W.H."/>
            <person name="Huh J.H."/>
            <person name="Kang B.C."/>
            <person name="Yang T.J."/>
            <person name="Lee Y.H."/>
            <person name="Bennetzen J.L."/>
            <person name="Choi D."/>
        </authorList>
    </citation>
    <scope>NUCLEOTIDE SEQUENCE [LARGE SCALE GENOMIC DNA]</scope>
    <source>
        <strain evidence="6">cv. PBC81</strain>
    </source>
</reference>
<comment type="similarity">
    <text evidence="1">Belongs to the peptidase C48 family.</text>
</comment>
<dbReference type="GO" id="GO:0008234">
    <property type="term" value="F:cysteine-type peptidase activity"/>
    <property type="evidence" value="ECO:0007669"/>
    <property type="project" value="InterPro"/>
</dbReference>
<protein>
    <recommendedName>
        <fullName evidence="4">Ubiquitin-like protease family profile domain-containing protein</fullName>
    </recommendedName>
</protein>
<dbReference type="OrthoDB" id="1680482at2759"/>
<name>A0A2G2XCF1_CAPBA</name>
<dbReference type="Gene3D" id="3.40.395.10">
    <property type="entry name" value="Adenoviral Proteinase, Chain A"/>
    <property type="match status" value="1"/>
</dbReference>
<keyword evidence="2" id="KW-0645">Protease</keyword>
<evidence type="ECO:0000256" key="3">
    <source>
        <dbReference type="ARBA" id="ARBA00022801"/>
    </source>
</evidence>
<evidence type="ECO:0000313" key="6">
    <source>
        <dbReference type="Proteomes" id="UP000224567"/>
    </source>
</evidence>
<dbReference type="EMBL" id="MLFT02000002">
    <property type="protein sequence ID" value="PHT55129.1"/>
    <property type="molecule type" value="Genomic_DNA"/>
</dbReference>
<evidence type="ECO:0000256" key="1">
    <source>
        <dbReference type="ARBA" id="ARBA00005234"/>
    </source>
</evidence>
<dbReference type="GO" id="GO:0006508">
    <property type="term" value="P:proteolysis"/>
    <property type="evidence" value="ECO:0007669"/>
    <property type="project" value="UniProtKB-KW"/>
</dbReference>
<dbReference type="Proteomes" id="UP000224567">
    <property type="component" value="Unassembled WGS sequence"/>
</dbReference>
<dbReference type="InterPro" id="IPR003653">
    <property type="entry name" value="Peptidase_C48_C"/>
</dbReference>
<organism evidence="5 6">
    <name type="scientific">Capsicum baccatum</name>
    <name type="common">Peruvian pepper</name>
    <dbReference type="NCBI Taxonomy" id="33114"/>
    <lineage>
        <taxon>Eukaryota</taxon>
        <taxon>Viridiplantae</taxon>
        <taxon>Streptophyta</taxon>
        <taxon>Embryophyta</taxon>
        <taxon>Tracheophyta</taxon>
        <taxon>Spermatophyta</taxon>
        <taxon>Magnoliopsida</taxon>
        <taxon>eudicotyledons</taxon>
        <taxon>Gunneridae</taxon>
        <taxon>Pentapetalae</taxon>
        <taxon>asterids</taxon>
        <taxon>lamiids</taxon>
        <taxon>Solanales</taxon>
        <taxon>Solanaceae</taxon>
        <taxon>Solanoideae</taxon>
        <taxon>Capsiceae</taxon>
        <taxon>Capsicum</taxon>
    </lineage>
</organism>
<reference evidence="6" key="2">
    <citation type="journal article" date="2017" name="J. Anim. Genet.">
        <title>Multiple reference genome sequences of hot pepper reveal the massive evolution of plant disease resistance genes by retroduplication.</title>
        <authorList>
            <person name="Kim S."/>
            <person name="Park J."/>
            <person name="Yeom S.-I."/>
            <person name="Kim Y.-M."/>
            <person name="Seo E."/>
            <person name="Kim K.-T."/>
            <person name="Kim M.-S."/>
            <person name="Lee J.M."/>
            <person name="Cheong K."/>
            <person name="Shin H.-S."/>
            <person name="Kim S.-B."/>
            <person name="Han K."/>
            <person name="Lee J."/>
            <person name="Park M."/>
            <person name="Lee H.-A."/>
            <person name="Lee H.-Y."/>
            <person name="Lee Y."/>
            <person name="Oh S."/>
            <person name="Lee J.H."/>
            <person name="Choi E."/>
            <person name="Choi E."/>
            <person name="Lee S.E."/>
            <person name="Jeon J."/>
            <person name="Kim H."/>
            <person name="Choi G."/>
            <person name="Song H."/>
            <person name="Lee J."/>
            <person name="Lee S.-C."/>
            <person name="Kwon J.-K."/>
            <person name="Lee H.-Y."/>
            <person name="Koo N."/>
            <person name="Hong Y."/>
            <person name="Kim R.W."/>
            <person name="Kang W.-H."/>
            <person name="Huh J.H."/>
            <person name="Kang B.-C."/>
            <person name="Yang T.-J."/>
            <person name="Lee Y.-H."/>
            <person name="Bennetzen J.L."/>
            <person name="Choi D."/>
        </authorList>
    </citation>
    <scope>NUCLEOTIDE SEQUENCE [LARGE SCALE GENOMIC DNA]</scope>
    <source>
        <strain evidence="6">cv. PBC81</strain>
    </source>
</reference>
<dbReference type="SUPFAM" id="SSF54001">
    <property type="entry name" value="Cysteine proteinases"/>
    <property type="match status" value="1"/>
</dbReference>
<keyword evidence="6" id="KW-1185">Reference proteome</keyword>
<dbReference type="PANTHER" id="PTHR31470:SF46">
    <property type="entry name" value="ULP1 PROTEASE FAMILY, C-TERMINAL CATALYTIC DOMAIN CONTAINING PROTEIN"/>
    <property type="match status" value="1"/>
</dbReference>
<dbReference type="PANTHER" id="PTHR31470">
    <property type="entry name" value="CYSTEINE PROTEINASES SUPERFAMILY PROTEIN-RELATED-RELATED"/>
    <property type="match status" value="1"/>
</dbReference>
<accession>A0A2G2XCF1</accession>
<dbReference type="Pfam" id="PF02902">
    <property type="entry name" value="Peptidase_C48"/>
    <property type="match status" value="1"/>
</dbReference>
<dbReference type="AlphaFoldDB" id="A0A2G2XCF1"/>
<evidence type="ECO:0000259" key="4">
    <source>
        <dbReference type="Pfam" id="PF02902"/>
    </source>
</evidence>
<gene>
    <name evidence="5" type="ORF">CQW23_03615</name>
</gene>